<dbReference type="SUPFAM" id="SSF48264">
    <property type="entry name" value="Cytochrome P450"/>
    <property type="match status" value="1"/>
</dbReference>
<dbReference type="GO" id="GO:0004497">
    <property type="term" value="F:monooxygenase activity"/>
    <property type="evidence" value="ECO:0007669"/>
    <property type="project" value="InterPro"/>
</dbReference>
<evidence type="ECO:0000256" key="4">
    <source>
        <dbReference type="ARBA" id="ARBA00022723"/>
    </source>
</evidence>
<dbReference type="AlphaFoldDB" id="A0A0C3FV65"/>
<accession>A0A0C3FV65</accession>
<dbReference type="GO" id="GO:0016705">
    <property type="term" value="F:oxidoreductase activity, acting on paired donors, with incorporation or reduction of molecular oxygen"/>
    <property type="evidence" value="ECO:0007669"/>
    <property type="project" value="InterPro"/>
</dbReference>
<dbReference type="InterPro" id="IPR001128">
    <property type="entry name" value="Cyt_P450"/>
</dbReference>
<keyword evidence="4 6" id="KW-0479">Metal-binding</keyword>
<dbReference type="EMBL" id="KN832977">
    <property type="protein sequence ID" value="KIM88310.1"/>
    <property type="molecule type" value="Genomic_DNA"/>
</dbReference>
<dbReference type="InParanoid" id="A0A0C3FV65"/>
<comment type="similarity">
    <text evidence="2">Belongs to the cytochrome P450 family.</text>
</comment>
<evidence type="ECO:0000256" key="1">
    <source>
        <dbReference type="ARBA" id="ARBA00001971"/>
    </source>
</evidence>
<dbReference type="InterPro" id="IPR036396">
    <property type="entry name" value="Cyt_P450_sf"/>
</dbReference>
<dbReference type="GO" id="GO:0020037">
    <property type="term" value="F:heme binding"/>
    <property type="evidence" value="ECO:0007669"/>
    <property type="project" value="InterPro"/>
</dbReference>
<dbReference type="Proteomes" id="UP000054166">
    <property type="component" value="Unassembled WGS sequence"/>
</dbReference>
<evidence type="ECO:0000313" key="8">
    <source>
        <dbReference type="EMBL" id="KIM88310.1"/>
    </source>
</evidence>
<dbReference type="InterPro" id="IPR002403">
    <property type="entry name" value="Cyt_P450_E_grp-IV"/>
</dbReference>
<comment type="cofactor">
    <cofactor evidence="1 6">
        <name>heme</name>
        <dbReference type="ChEBI" id="CHEBI:30413"/>
    </cofactor>
</comment>
<dbReference type="GO" id="GO:0005506">
    <property type="term" value="F:iron ion binding"/>
    <property type="evidence" value="ECO:0007669"/>
    <property type="project" value="InterPro"/>
</dbReference>
<gene>
    <name evidence="8" type="ORF">PILCRDRAFT_253602</name>
</gene>
<dbReference type="PANTHER" id="PTHR24304">
    <property type="entry name" value="CYTOCHROME P450 FAMILY 7"/>
    <property type="match status" value="1"/>
</dbReference>
<keyword evidence="9" id="KW-1185">Reference proteome</keyword>
<evidence type="ECO:0000256" key="2">
    <source>
        <dbReference type="ARBA" id="ARBA00010617"/>
    </source>
</evidence>
<protein>
    <recommendedName>
        <fullName evidence="10">Cytochrome P450</fullName>
    </recommendedName>
</protein>
<dbReference type="HOGENOM" id="CLU_033574_2_0_1"/>
<keyword evidence="5 6" id="KW-0408">Iron</keyword>
<keyword evidence="3 6" id="KW-0349">Heme</keyword>
<proteinExistence type="inferred from homology"/>
<dbReference type="PRINTS" id="PR00465">
    <property type="entry name" value="EP450IV"/>
</dbReference>
<dbReference type="PRINTS" id="PR00385">
    <property type="entry name" value="P450"/>
</dbReference>
<evidence type="ECO:0008006" key="10">
    <source>
        <dbReference type="Google" id="ProtNLM"/>
    </source>
</evidence>
<sequence length="456" mass="52019">MYQLGGFSIINAWTFFNKRYEFLWSNFNKTGQDLFSFKVLQHKVVAMSGEASRITFFNEKDLDFSQGYRLLMGGLGDIKVENEDAGPAMFNKRLLKIFRRDRLQHVMPTLLSDINKRMDAWGMEGKMNPFKNIYDIVIQLTVRIASCEELADDPRSVEKMSDLYWRLEKSATAVGLLLPWFPGTAKKDKKQASEGLYGLLSYYVDARRKAEVPSSDAIDELIADGADNAIIVEFVLNVIFAGVVNTGMICCWTLLYLSANKEWKGKAMAEVKSLLAAHTTMTSSEPMHQRLSRIPFSAWEDEMPVVESIIRETLRLVKNDTALRRNLADNLQVSGKTIDKGAFMAYNMADVHLNELFYSEPLKFDPDRFTAPREEDKRGNIAFLGWGAGRHPCTGMKFAKLEIKMILALVLSRYEYKLVDTSGKPPKQLPQPNRNDIHQARPMGEPCFLRYRKIVD</sequence>
<dbReference type="InterPro" id="IPR050529">
    <property type="entry name" value="CYP450_sterol_14alpha_dmase"/>
</dbReference>
<organism evidence="8 9">
    <name type="scientific">Piloderma croceum (strain F 1598)</name>
    <dbReference type="NCBI Taxonomy" id="765440"/>
    <lineage>
        <taxon>Eukaryota</taxon>
        <taxon>Fungi</taxon>
        <taxon>Dikarya</taxon>
        <taxon>Basidiomycota</taxon>
        <taxon>Agaricomycotina</taxon>
        <taxon>Agaricomycetes</taxon>
        <taxon>Agaricomycetidae</taxon>
        <taxon>Atheliales</taxon>
        <taxon>Atheliaceae</taxon>
        <taxon>Piloderma</taxon>
    </lineage>
</organism>
<feature type="region of interest" description="Disordered" evidence="7">
    <location>
        <begin position="422"/>
        <end position="441"/>
    </location>
</feature>
<dbReference type="Pfam" id="PF00067">
    <property type="entry name" value="p450"/>
    <property type="match status" value="1"/>
</dbReference>
<dbReference type="PANTHER" id="PTHR24304:SF2">
    <property type="entry name" value="24-HYDROXYCHOLESTEROL 7-ALPHA-HYDROXYLASE"/>
    <property type="match status" value="1"/>
</dbReference>
<evidence type="ECO:0000256" key="3">
    <source>
        <dbReference type="ARBA" id="ARBA00022617"/>
    </source>
</evidence>
<reference evidence="9" key="2">
    <citation type="submission" date="2015-01" db="EMBL/GenBank/DDBJ databases">
        <title>Evolutionary Origins and Diversification of the Mycorrhizal Mutualists.</title>
        <authorList>
            <consortium name="DOE Joint Genome Institute"/>
            <consortium name="Mycorrhizal Genomics Consortium"/>
            <person name="Kohler A."/>
            <person name="Kuo A."/>
            <person name="Nagy L.G."/>
            <person name="Floudas D."/>
            <person name="Copeland A."/>
            <person name="Barry K.W."/>
            <person name="Cichocki N."/>
            <person name="Veneault-Fourrey C."/>
            <person name="LaButti K."/>
            <person name="Lindquist E.A."/>
            <person name="Lipzen A."/>
            <person name="Lundell T."/>
            <person name="Morin E."/>
            <person name="Murat C."/>
            <person name="Riley R."/>
            <person name="Ohm R."/>
            <person name="Sun H."/>
            <person name="Tunlid A."/>
            <person name="Henrissat B."/>
            <person name="Grigoriev I.V."/>
            <person name="Hibbett D.S."/>
            <person name="Martin F."/>
        </authorList>
    </citation>
    <scope>NUCLEOTIDE SEQUENCE [LARGE SCALE GENOMIC DNA]</scope>
    <source>
        <strain evidence="9">F 1598</strain>
    </source>
</reference>
<evidence type="ECO:0000313" key="9">
    <source>
        <dbReference type="Proteomes" id="UP000054166"/>
    </source>
</evidence>
<dbReference type="STRING" id="765440.A0A0C3FV65"/>
<name>A0A0C3FV65_PILCF</name>
<dbReference type="CDD" id="cd00302">
    <property type="entry name" value="cytochrome_P450"/>
    <property type="match status" value="1"/>
</dbReference>
<evidence type="ECO:0000256" key="6">
    <source>
        <dbReference type="PIRSR" id="PIRSR602403-1"/>
    </source>
</evidence>
<feature type="binding site" description="axial binding residue" evidence="6">
    <location>
        <position position="393"/>
    </location>
    <ligand>
        <name>heme</name>
        <dbReference type="ChEBI" id="CHEBI:30413"/>
    </ligand>
    <ligandPart>
        <name>Fe</name>
        <dbReference type="ChEBI" id="CHEBI:18248"/>
    </ligandPart>
</feature>
<evidence type="ECO:0000256" key="5">
    <source>
        <dbReference type="ARBA" id="ARBA00023004"/>
    </source>
</evidence>
<dbReference type="Gene3D" id="1.10.630.10">
    <property type="entry name" value="Cytochrome P450"/>
    <property type="match status" value="1"/>
</dbReference>
<reference evidence="8 9" key="1">
    <citation type="submission" date="2014-04" db="EMBL/GenBank/DDBJ databases">
        <authorList>
            <consortium name="DOE Joint Genome Institute"/>
            <person name="Kuo A."/>
            <person name="Tarkka M."/>
            <person name="Buscot F."/>
            <person name="Kohler A."/>
            <person name="Nagy L.G."/>
            <person name="Floudas D."/>
            <person name="Copeland A."/>
            <person name="Barry K.W."/>
            <person name="Cichocki N."/>
            <person name="Veneault-Fourrey C."/>
            <person name="LaButti K."/>
            <person name="Lindquist E.A."/>
            <person name="Lipzen A."/>
            <person name="Lundell T."/>
            <person name="Morin E."/>
            <person name="Murat C."/>
            <person name="Sun H."/>
            <person name="Tunlid A."/>
            <person name="Henrissat B."/>
            <person name="Grigoriev I.V."/>
            <person name="Hibbett D.S."/>
            <person name="Martin F."/>
            <person name="Nordberg H.P."/>
            <person name="Cantor M.N."/>
            <person name="Hua S.X."/>
        </authorList>
    </citation>
    <scope>NUCLEOTIDE SEQUENCE [LARGE SCALE GENOMIC DNA]</scope>
    <source>
        <strain evidence="8 9">F 1598</strain>
    </source>
</reference>
<evidence type="ECO:0000256" key="7">
    <source>
        <dbReference type="SAM" id="MobiDB-lite"/>
    </source>
</evidence>
<dbReference type="OrthoDB" id="1055148at2759"/>